<comment type="subcellular location">
    <subcellularLocation>
        <location evidence="1">Membrane</location>
        <topology evidence="1">Single-pass type I membrane protein</topology>
    </subcellularLocation>
</comment>
<feature type="compositionally biased region" description="Low complexity" evidence="11">
    <location>
        <begin position="439"/>
        <end position="457"/>
    </location>
</feature>
<feature type="compositionally biased region" description="Basic and acidic residues" evidence="11">
    <location>
        <begin position="932"/>
        <end position="941"/>
    </location>
</feature>
<evidence type="ECO:0000256" key="4">
    <source>
        <dbReference type="ARBA" id="ARBA00022692"/>
    </source>
</evidence>
<feature type="compositionally biased region" description="Basic and acidic residues" evidence="11">
    <location>
        <begin position="569"/>
        <end position="603"/>
    </location>
</feature>
<gene>
    <name evidence="14" type="ORF">EOD39_9513</name>
</gene>
<dbReference type="GO" id="GO:0019205">
    <property type="term" value="F:nucleobase-containing compound kinase activity"/>
    <property type="evidence" value="ECO:0007669"/>
    <property type="project" value="InterPro"/>
</dbReference>
<keyword evidence="8 12" id="KW-1133">Transmembrane helix</keyword>
<dbReference type="PRINTS" id="PR01701">
    <property type="entry name" value="CD164ANTIGEN"/>
</dbReference>
<feature type="transmembrane region" description="Helical" evidence="12">
    <location>
        <begin position="1863"/>
        <end position="1884"/>
    </location>
</feature>
<organism evidence="14 15">
    <name type="scientific">Acipenser ruthenus</name>
    <name type="common">Sterlet sturgeon</name>
    <dbReference type="NCBI Taxonomy" id="7906"/>
    <lineage>
        <taxon>Eukaryota</taxon>
        <taxon>Metazoa</taxon>
        <taxon>Chordata</taxon>
        <taxon>Craniata</taxon>
        <taxon>Vertebrata</taxon>
        <taxon>Euteleostomi</taxon>
        <taxon>Actinopterygii</taxon>
        <taxon>Chondrostei</taxon>
        <taxon>Acipenseriformes</taxon>
        <taxon>Acipenseridae</taxon>
        <taxon>Acipenser</taxon>
    </lineage>
</organism>
<dbReference type="Pfam" id="PF05283">
    <property type="entry name" value="MGC-24"/>
    <property type="match status" value="1"/>
</dbReference>
<evidence type="ECO:0000256" key="6">
    <source>
        <dbReference type="ARBA" id="ARBA00022741"/>
    </source>
</evidence>
<reference evidence="14 15" key="1">
    <citation type="submission" date="2019-01" db="EMBL/GenBank/DDBJ databases">
        <title>Draft Genome and Complete Hox-Cluster Characterization of the Sterlet Sturgeon (Acipenser ruthenus).</title>
        <authorList>
            <person name="Wei Q."/>
        </authorList>
    </citation>
    <scope>NUCLEOTIDE SEQUENCE [LARGE SCALE GENOMIC DNA]</scope>
    <source>
        <strain evidence="14">WHYD16114868_AA</strain>
        <tissue evidence="14">Blood</tissue>
    </source>
</reference>
<dbReference type="Pfam" id="PF00160">
    <property type="entry name" value="Pro_isomerase"/>
    <property type="match status" value="1"/>
</dbReference>
<feature type="region of interest" description="Disordered" evidence="11">
    <location>
        <begin position="127"/>
        <end position="181"/>
    </location>
</feature>
<evidence type="ECO:0000259" key="13">
    <source>
        <dbReference type="PROSITE" id="PS50072"/>
    </source>
</evidence>
<keyword evidence="6" id="KW-0547">Nucleotide-binding</keyword>
<dbReference type="GO" id="GO:0003755">
    <property type="term" value="F:peptidyl-prolyl cis-trans isomerase activity"/>
    <property type="evidence" value="ECO:0007669"/>
    <property type="project" value="InterPro"/>
</dbReference>
<dbReference type="EMBL" id="SCEB01215596">
    <property type="protein sequence ID" value="RXM28685.1"/>
    <property type="molecule type" value="Genomic_DNA"/>
</dbReference>
<sequence>MDTAENGQVLEQIPFLDKFDEDEAEKEILLSKPTCFIIIGKPFMELLNQGLSIHEELVIKIILDKINSPEVEHHGYVLCSLPSMSEEYLKISEQMELIKNLKLKPDFIINIKCPDYDLCNRLSGQRQHPETGQLYQKEQWDPEKVEKKKKKQTGEMEEAEEEEEEEEEEQEAEESELQKENVAQFVKRPEDFLENSERSIALYKDTLLIPLEDYMTDHDPQYLIELDGNMSPNELFMSVISRLESMGLRSVAVAVRLLESEEEEIDTEELLRTLSASNMVAPRYRWRRSRWGRACPVALKQGHIIMGKPNFSVGFLDKIYVLSTQEAMDKFMSNPRPYLLPPMPRPPCKVVVVGPPSSGKTTLCNLIAEKYGAKVVDMEKLMQTLLTEEREKSLKVTEMTLPVALGEVMENHEQQVINGLTANADGVSTIPDEQQGDTKSVSSSEKSFKQSLPATTPTPLPTDEVIKNEMQLPITFSVEAYIDTLEKVIHQTSEERGTEVPIGGGWVLDNFPKSKAQLILMQERGLMPDCLICLRDSEDDGKYLLRRLYLLNQDQINSAILERLKEERTARVHEAKERQQTKLEALREAELRTEEDKQGKLEAVEELSEEQDIKEHSQSETDDNLSQTDADSSQLETQSEVEPQAKTEVEPKSEVETDLEDEPEITLPPILEDGYPEVTEMEKYKLQVKNFILEWQTMESILAGTSSVMPTMLEIAGKTPLTLLSDAVTKIEMPLKYKAWEMTGVDLDEEEEDAQAAAEAEEQNLEEEEEEEEEGKDEAEKESPSQRNMGDSKHFCPVTLKEKNILFPCTDEYAAKYKEKVYYFSSSEARETFLLNPEVYVAKTEPLKAPPVRVFLLGARGSGKTTHGKWLANKLSIFHIQFKEWLQERIMFKTQKKIRPTDEEEQATDEEEEVPQDLVDMLAARGLELPAELKSEEKQEETPAEVELNDEEEAVRSYLSDNEALPPEVLDMIVPKWWEEEPFRSKGFILEGFPQSPEEVQYLVERSLFPDTFVIMELAVTDIIHRLLPPVLSKWQNKRNKKLEKQRIIKELKNKLRVKKDREEDSEEEEEEEVEEEAEEYDIESALLDEFPPEEDEDNAEEEQEGEAIERLESEIGERFQSDTSSLQSVQELLLENHIPKITVRAERMSHIVRFQLFEKLKPLVENREAIFEKCYPLSFSLARKLLHSSYKITSGFGCWDPVKLSEGAVIQPIQGPQNPSYPVIYRQFIYFFASKQNRDKFIMHPIKYLRQPKPKPMVPIKVAVVGPPKSGKSTVAKMFARVHGLQRLSIGEAIRSLLSNQKQRELTIQIKKYLTQGLAVPDELAVQCLDLALMDLVCQSRGFVLDGFPNTKKQMDLLEARCIIPVRIFELQMETQEVLKRGLIDKINNERPYPLHDSPQILAIRNSCYKTEILGVKKYYEEQFQNWVVIDGERSKWPYPLHDSPQILAIRNSCYKTEILGVKKYYEEQFQNWVVIDGERSKWWVWNKVLEEASTSVKQIQTYLERIREGKSASIDRLCITPQELLSRLGEFGQYCPVSLALDKKLVDCSLSTSLEYTAEFRGHYYKMKSGEYLQKFLDTPEMFVLPLAPNPLPPPHLLPKKLSAAAVKAKFPKQAEMLGYCPVTYLDGKQRYEALVPGNIEHAAEYRDKIFIFASEEKLETFLRLPETYWNQKLPKKLPPKKEPVLLTSLPMLGYLEQGLKLKFPKNFSEPIICPLLECAWDEYVNNKKKSLKGEFWEYSSSLMCFVNGQLIGNEKDLKHTFVYMDISIGENAIGRLLFETSRNFQQLCTGEAGSTAGNLQLAYKGSIFHRVIPNGWIQGGDISGGKGVGGESIYGPTFEAQTNSTVLPTTAPPKKSSFDAASFIGGIVLVLGLQAVIFFLYKFCKSKDSNYDNL</sequence>
<evidence type="ECO:0000313" key="14">
    <source>
        <dbReference type="EMBL" id="RXM28685.1"/>
    </source>
</evidence>
<feature type="region of interest" description="Disordered" evidence="11">
    <location>
        <begin position="424"/>
        <end position="463"/>
    </location>
</feature>
<evidence type="ECO:0000256" key="11">
    <source>
        <dbReference type="SAM" id="MobiDB-lite"/>
    </source>
</evidence>
<evidence type="ECO:0000256" key="1">
    <source>
        <dbReference type="ARBA" id="ARBA00004479"/>
    </source>
</evidence>
<dbReference type="GO" id="GO:0006139">
    <property type="term" value="P:nucleobase-containing compound metabolic process"/>
    <property type="evidence" value="ECO:0007669"/>
    <property type="project" value="InterPro"/>
</dbReference>
<keyword evidence="3" id="KW-0808">Transferase</keyword>
<dbReference type="PROSITE" id="PS50072">
    <property type="entry name" value="CSA_PPIASE_2"/>
    <property type="match status" value="1"/>
</dbReference>
<keyword evidence="10" id="KW-0325">Glycoprotein</keyword>
<feature type="compositionally biased region" description="Acidic residues" evidence="11">
    <location>
        <begin position="1091"/>
        <end position="1107"/>
    </location>
</feature>
<feature type="compositionally biased region" description="Acidic residues" evidence="11">
    <location>
        <begin position="1064"/>
        <end position="1083"/>
    </location>
</feature>
<dbReference type="GO" id="GO:0005524">
    <property type="term" value="F:ATP binding"/>
    <property type="evidence" value="ECO:0007669"/>
    <property type="project" value="InterPro"/>
</dbReference>
<dbReference type="InterPro" id="IPR027417">
    <property type="entry name" value="P-loop_NTPase"/>
</dbReference>
<feature type="compositionally biased region" description="Polar residues" evidence="11">
    <location>
        <begin position="624"/>
        <end position="641"/>
    </location>
</feature>
<evidence type="ECO:0000256" key="12">
    <source>
        <dbReference type="SAM" id="Phobius"/>
    </source>
</evidence>
<evidence type="ECO:0000313" key="15">
    <source>
        <dbReference type="Proteomes" id="UP000289886"/>
    </source>
</evidence>
<keyword evidence="7 14" id="KW-0418">Kinase</keyword>
<feature type="compositionally biased region" description="Basic and acidic residues" evidence="11">
    <location>
        <begin position="643"/>
        <end position="655"/>
    </location>
</feature>
<keyword evidence="4 12" id="KW-0812">Transmembrane</keyword>
<evidence type="ECO:0000256" key="10">
    <source>
        <dbReference type="ARBA" id="ARBA00023180"/>
    </source>
</evidence>
<dbReference type="Proteomes" id="UP000289886">
    <property type="component" value="Unassembled WGS sequence"/>
</dbReference>
<keyword evidence="15" id="KW-1185">Reference proteome</keyword>
<dbReference type="Gene3D" id="3.40.50.300">
    <property type="entry name" value="P-loop containing nucleotide triphosphate hydrolases"/>
    <property type="match status" value="4"/>
</dbReference>
<feature type="compositionally biased region" description="Acidic residues" evidence="11">
    <location>
        <begin position="749"/>
        <end position="777"/>
    </location>
</feature>
<dbReference type="CDD" id="cd01428">
    <property type="entry name" value="ADK"/>
    <property type="match status" value="1"/>
</dbReference>
<dbReference type="InterPro" id="IPR002130">
    <property type="entry name" value="Cyclophilin-type_PPIase_dom"/>
</dbReference>
<evidence type="ECO:0000256" key="3">
    <source>
        <dbReference type="ARBA" id="ARBA00022679"/>
    </source>
</evidence>
<dbReference type="PANTHER" id="PTHR23359">
    <property type="entry name" value="NUCLEOTIDE KINASE"/>
    <property type="match status" value="1"/>
</dbReference>
<dbReference type="Pfam" id="PF00406">
    <property type="entry name" value="ADK"/>
    <property type="match status" value="1"/>
</dbReference>
<comment type="caution">
    <text evidence="14">The sequence shown here is derived from an EMBL/GenBank/DDBJ whole genome shotgun (WGS) entry which is preliminary data.</text>
</comment>
<evidence type="ECO:0000256" key="2">
    <source>
        <dbReference type="ARBA" id="ARBA00005341"/>
    </source>
</evidence>
<accession>A0A444U0L1</accession>
<dbReference type="InterPro" id="IPR007947">
    <property type="entry name" value="CD164_MGC24"/>
</dbReference>
<dbReference type="Gene3D" id="2.40.100.10">
    <property type="entry name" value="Cyclophilin-like"/>
    <property type="match status" value="1"/>
</dbReference>
<proteinExistence type="inferred from homology"/>
<comment type="similarity">
    <text evidence="2">Belongs to the CD164 family.</text>
</comment>
<protein>
    <submittedName>
        <fullName evidence="14">Adenylate kinase 9</fullName>
    </submittedName>
</protein>
<dbReference type="InterPro" id="IPR029000">
    <property type="entry name" value="Cyclophilin-like_dom_sf"/>
</dbReference>
<feature type="compositionally biased region" description="Basic and acidic residues" evidence="11">
    <location>
        <begin position="778"/>
        <end position="793"/>
    </location>
</feature>
<evidence type="ECO:0000256" key="5">
    <source>
        <dbReference type="ARBA" id="ARBA00022729"/>
    </source>
</evidence>
<feature type="domain" description="PPIase cyclophilin-type" evidence="13">
    <location>
        <begin position="1766"/>
        <end position="1883"/>
    </location>
</feature>
<feature type="region of interest" description="Disordered" evidence="11">
    <location>
        <begin position="1059"/>
        <end position="1107"/>
    </location>
</feature>
<feature type="region of interest" description="Disordered" evidence="11">
    <location>
        <begin position="749"/>
        <end position="793"/>
    </location>
</feature>
<feature type="compositionally biased region" description="Acidic residues" evidence="11">
    <location>
        <begin position="155"/>
        <end position="175"/>
    </location>
</feature>
<dbReference type="SUPFAM" id="SSF52540">
    <property type="entry name" value="P-loop containing nucleoside triphosphate hydrolases"/>
    <property type="match status" value="3"/>
</dbReference>
<dbReference type="InterPro" id="IPR000850">
    <property type="entry name" value="Adenylat/UMP-CMP_kin"/>
</dbReference>
<evidence type="ECO:0000256" key="8">
    <source>
        <dbReference type="ARBA" id="ARBA00022989"/>
    </source>
</evidence>
<dbReference type="SUPFAM" id="SSF50891">
    <property type="entry name" value="Cyclophilin-like"/>
    <property type="match status" value="1"/>
</dbReference>
<keyword evidence="9 12" id="KW-0472">Membrane</keyword>
<dbReference type="GO" id="GO:0016020">
    <property type="term" value="C:membrane"/>
    <property type="evidence" value="ECO:0007669"/>
    <property type="project" value="UniProtKB-SubCell"/>
</dbReference>
<evidence type="ECO:0000256" key="9">
    <source>
        <dbReference type="ARBA" id="ARBA00023136"/>
    </source>
</evidence>
<feature type="region of interest" description="Disordered" evidence="11">
    <location>
        <begin position="932"/>
        <end position="951"/>
    </location>
</feature>
<evidence type="ECO:0000256" key="7">
    <source>
        <dbReference type="ARBA" id="ARBA00022777"/>
    </source>
</evidence>
<keyword evidence="5" id="KW-0732">Signal</keyword>
<feature type="region of interest" description="Disordered" evidence="11">
    <location>
        <begin position="569"/>
        <end position="670"/>
    </location>
</feature>
<feature type="compositionally biased region" description="Acidic residues" evidence="11">
    <location>
        <begin position="942"/>
        <end position="951"/>
    </location>
</feature>
<name>A0A444U0L1_ACIRT</name>